<organism evidence="2 3">
    <name type="scientific">Pseudomonas fluorescens</name>
    <dbReference type="NCBI Taxonomy" id="294"/>
    <lineage>
        <taxon>Bacteria</taxon>
        <taxon>Pseudomonadati</taxon>
        <taxon>Pseudomonadota</taxon>
        <taxon>Gammaproteobacteria</taxon>
        <taxon>Pseudomonadales</taxon>
        <taxon>Pseudomonadaceae</taxon>
        <taxon>Pseudomonas</taxon>
    </lineage>
</organism>
<dbReference type="EMBL" id="MOBZ01000020">
    <property type="protein sequence ID" value="ROO03815.1"/>
    <property type="molecule type" value="Genomic_DNA"/>
</dbReference>
<dbReference type="AlphaFoldDB" id="A0A423NZR8"/>
<keyword evidence="1" id="KW-1133">Transmembrane helix</keyword>
<name>A0A423NZR8_PSEFL</name>
<gene>
    <name evidence="2" type="ORF">BK673_24350</name>
</gene>
<keyword evidence="1" id="KW-0472">Membrane</keyword>
<feature type="transmembrane region" description="Helical" evidence="1">
    <location>
        <begin position="6"/>
        <end position="24"/>
    </location>
</feature>
<evidence type="ECO:0000313" key="2">
    <source>
        <dbReference type="EMBL" id="ROO03815.1"/>
    </source>
</evidence>
<dbReference type="RefSeq" id="WP_123595057.1">
    <property type="nucleotide sequence ID" value="NZ_MOBZ01000020.1"/>
</dbReference>
<evidence type="ECO:0000256" key="1">
    <source>
        <dbReference type="SAM" id="Phobius"/>
    </source>
</evidence>
<comment type="caution">
    <text evidence="2">The sequence shown here is derived from an EMBL/GenBank/DDBJ whole genome shotgun (WGS) entry which is preliminary data.</text>
</comment>
<proteinExistence type="predicted"/>
<accession>A0A423NZR8</accession>
<reference evidence="2 3" key="1">
    <citation type="submission" date="2016-10" db="EMBL/GenBank/DDBJ databases">
        <title>Comparative genome analysis of multiple Pseudomonas spp. focuses on biocontrol and plant growth promoting traits.</title>
        <authorList>
            <person name="Tao X.-Y."/>
            <person name="Taylor C.G."/>
        </authorList>
    </citation>
    <scope>NUCLEOTIDE SEQUENCE [LARGE SCALE GENOMIC DNA]</scope>
    <source>
        <strain evidence="2 3">36G2</strain>
    </source>
</reference>
<keyword evidence="1" id="KW-0812">Transmembrane</keyword>
<dbReference type="Proteomes" id="UP000283619">
    <property type="component" value="Unassembled WGS sequence"/>
</dbReference>
<feature type="transmembrane region" description="Helical" evidence="1">
    <location>
        <begin position="74"/>
        <end position="95"/>
    </location>
</feature>
<evidence type="ECO:0000313" key="3">
    <source>
        <dbReference type="Proteomes" id="UP000283619"/>
    </source>
</evidence>
<sequence length="115" mass="12795">MSVLIDVVTTVGVVGSLMIGWVQLTDQKRLELRTWAIKLATFASVLLVVGSGIWETIKFGRSDAPLTRMDILWLLANLWNTVFYLAIGVALAAYWSSPKGTKEKLEAFRIPNVDK</sequence>
<protein>
    <submittedName>
        <fullName evidence="2">Uncharacterized protein</fullName>
    </submittedName>
</protein>
<feature type="transmembrane region" description="Helical" evidence="1">
    <location>
        <begin position="36"/>
        <end position="54"/>
    </location>
</feature>